<feature type="compositionally biased region" description="Polar residues" evidence="8">
    <location>
        <begin position="267"/>
        <end position="280"/>
    </location>
</feature>
<dbReference type="PANTHER" id="PTHR24388:SF54">
    <property type="entry name" value="PROTEIN ESCARGOT"/>
    <property type="match status" value="1"/>
</dbReference>
<evidence type="ECO:0000259" key="9">
    <source>
        <dbReference type="PROSITE" id="PS50157"/>
    </source>
</evidence>
<evidence type="ECO:0000256" key="2">
    <source>
        <dbReference type="ARBA" id="ARBA00022723"/>
    </source>
</evidence>
<dbReference type="EMBL" id="CP014503">
    <property type="protein sequence ID" value="ANB14666.1"/>
    <property type="molecule type" value="Genomic_DNA"/>
</dbReference>
<feature type="domain" description="C2H2-type" evidence="9">
    <location>
        <begin position="414"/>
        <end position="450"/>
    </location>
</feature>
<evidence type="ECO:0000313" key="10">
    <source>
        <dbReference type="EMBL" id="ANB14666.1"/>
    </source>
</evidence>
<evidence type="ECO:0000256" key="5">
    <source>
        <dbReference type="ARBA" id="ARBA00022833"/>
    </source>
</evidence>
<comment type="subcellular location">
    <subcellularLocation>
        <location evidence="1">Nucleus</location>
    </subcellularLocation>
</comment>
<gene>
    <name evidence="10" type="primary">RPN4</name>
    <name evidence="10" type="ORF">AWJ20_2271</name>
</gene>
<evidence type="ECO:0000256" key="3">
    <source>
        <dbReference type="ARBA" id="ARBA00022737"/>
    </source>
</evidence>
<name>A0A167F0C3_9ASCO</name>
<dbReference type="RefSeq" id="XP_018737143.1">
    <property type="nucleotide sequence ID" value="XM_018879206.1"/>
</dbReference>
<evidence type="ECO:0000256" key="6">
    <source>
        <dbReference type="ARBA" id="ARBA00023242"/>
    </source>
</evidence>
<dbReference type="GO" id="GO:0000981">
    <property type="term" value="F:DNA-binding transcription factor activity, RNA polymerase II-specific"/>
    <property type="evidence" value="ECO:0007669"/>
    <property type="project" value="TreeGrafter"/>
</dbReference>
<dbReference type="InterPro" id="IPR036236">
    <property type="entry name" value="Znf_C2H2_sf"/>
</dbReference>
<feature type="compositionally biased region" description="Basic and acidic residues" evidence="8">
    <location>
        <begin position="340"/>
        <end position="357"/>
    </location>
</feature>
<feature type="compositionally biased region" description="Low complexity" evidence="8">
    <location>
        <begin position="289"/>
        <end position="307"/>
    </location>
</feature>
<evidence type="ECO:0000256" key="7">
    <source>
        <dbReference type="PROSITE-ProRule" id="PRU00042"/>
    </source>
</evidence>
<organism evidence="10 11">
    <name type="scientific">Sugiyamaella lignohabitans</name>
    <dbReference type="NCBI Taxonomy" id="796027"/>
    <lineage>
        <taxon>Eukaryota</taxon>
        <taxon>Fungi</taxon>
        <taxon>Dikarya</taxon>
        <taxon>Ascomycota</taxon>
        <taxon>Saccharomycotina</taxon>
        <taxon>Dipodascomycetes</taxon>
        <taxon>Dipodascales</taxon>
        <taxon>Trichomonascaceae</taxon>
        <taxon>Sugiyamaella</taxon>
    </lineage>
</organism>
<keyword evidence="11" id="KW-1185">Reference proteome</keyword>
<feature type="region of interest" description="Disordered" evidence="8">
    <location>
        <begin position="340"/>
        <end position="409"/>
    </location>
</feature>
<dbReference type="PROSITE" id="PS50157">
    <property type="entry name" value="ZINC_FINGER_C2H2_2"/>
    <property type="match status" value="2"/>
</dbReference>
<keyword evidence="2" id="KW-0479">Metal-binding</keyword>
<dbReference type="KEGG" id="slb:AWJ20_2271"/>
<proteinExistence type="predicted"/>
<reference evidence="10 11" key="1">
    <citation type="submission" date="2016-02" db="EMBL/GenBank/DDBJ databases">
        <title>Complete genome sequence and transcriptome regulation of the pentose utilising yeast Sugiyamaella lignohabitans.</title>
        <authorList>
            <person name="Bellasio M."/>
            <person name="Peymann A."/>
            <person name="Valli M."/>
            <person name="Sipitzky M."/>
            <person name="Graf A."/>
            <person name="Sauer M."/>
            <person name="Marx H."/>
            <person name="Mattanovich D."/>
        </authorList>
    </citation>
    <scope>NUCLEOTIDE SEQUENCE [LARGE SCALE GENOMIC DNA]</scope>
    <source>
        <strain evidence="10 11">CBS 10342</strain>
    </source>
</reference>
<feature type="compositionally biased region" description="Polar residues" evidence="8">
    <location>
        <begin position="377"/>
        <end position="391"/>
    </location>
</feature>
<dbReference type="Pfam" id="PF00096">
    <property type="entry name" value="zf-C2H2"/>
    <property type="match status" value="2"/>
</dbReference>
<evidence type="ECO:0000256" key="4">
    <source>
        <dbReference type="ARBA" id="ARBA00022771"/>
    </source>
</evidence>
<dbReference type="AlphaFoldDB" id="A0A167F0C3"/>
<evidence type="ECO:0000256" key="8">
    <source>
        <dbReference type="SAM" id="MobiDB-lite"/>
    </source>
</evidence>
<evidence type="ECO:0000256" key="1">
    <source>
        <dbReference type="ARBA" id="ARBA00004123"/>
    </source>
</evidence>
<keyword evidence="3" id="KW-0677">Repeat</keyword>
<dbReference type="GO" id="GO:0005634">
    <property type="term" value="C:nucleus"/>
    <property type="evidence" value="ECO:0007669"/>
    <property type="project" value="UniProtKB-SubCell"/>
</dbReference>
<accession>A0A167F0C3</accession>
<evidence type="ECO:0000313" key="11">
    <source>
        <dbReference type="Proteomes" id="UP000189580"/>
    </source>
</evidence>
<dbReference type="GO" id="GO:0008270">
    <property type="term" value="F:zinc ion binding"/>
    <property type="evidence" value="ECO:0007669"/>
    <property type="project" value="UniProtKB-KW"/>
</dbReference>
<sequence>MLIFRNTNSTIVLSDSENSKTPDVQMFPSMTSFGRNQTAGPVFAAGPSSGYPTTPFKMSSPYYQAELESQRQQLVLPDSHEFVNDLGSSDEQLRFHALSQLNSNYVPPLSSIAPQSMMKSADEFRYERSMPSLYGQKTEGFDEYFSGGVYINPNERPTMEGGVSDAMDLLDTPEAMDEDDEEEDDDDDEENMFYVEDDDEDLYNDNYYGESAAPGLDHSPYDATNLLISNPVGPSMPLAMRFQPISEPVQEQVGVLTVNPADLTKMPAQSSEGDLTNPTIDSYDEFLGSSSASSPSSLASLQSSFSSSDEDYDSIYEPRRLDKIIPEPLRVESIISHENHNHNLDHSHNHHHQDDGRSFNSHVQPVEREQPHGQPQHIMTSSVSPSELNNVSRHEMTKTRRHSAKKNNDLTPPFRCNLVSSESGKECGKVFSRSYDLIRHKDTIHASVRKTFKCDQCGEASRTFSRMDALTRHMRVKHA</sequence>
<dbReference type="InterPro" id="IPR013087">
    <property type="entry name" value="Znf_C2H2_type"/>
</dbReference>
<feature type="region of interest" description="Disordered" evidence="8">
    <location>
        <begin position="266"/>
        <end position="312"/>
    </location>
</feature>
<protein>
    <submittedName>
        <fullName evidence="10">Stress-regulated transcription factor RPN4</fullName>
    </submittedName>
</protein>
<feature type="domain" description="C2H2-type" evidence="9">
    <location>
        <begin position="452"/>
        <end position="479"/>
    </location>
</feature>
<dbReference type="PANTHER" id="PTHR24388">
    <property type="entry name" value="ZINC FINGER PROTEIN"/>
    <property type="match status" value="1"/>
</dbReference>
<dbReference type="InterPro" id="IPR050527">
    <property type="entry name" value="Snail/Krueppel_Znf"/>
</dbReference>
<keyword evidence="5" id="KW-0862">Zinc</keyword>
<keyword evidence="6" id="KW-0539">Nucleus</keyword>
<dbReference type="Gene3D" id="3.30.160.60">
    <property type="entry name" value="Classic Zinc Finger"/>
    <property type="match status" value="2"/>
</dbReference>
<keyword evidence="4 7" id="KW-0863">Zinc-finger</keyword>
<dbReference type="SUPFAM" id="SSF57667">
    <property type="entry name" value="beta-beta-alpha zinc fingers"/>
    <property type="match status" value="1"/>
</dbReference>
<dbReference type="GO" id="GO:0000978">
    <property type="term" value="F:RNA polymerase II cis-regulatory region sequence-specific DNA binding"/>
    <property type="evidence" value="ECO:0007669"/>
    <property type="project" value="TreeGrafter"/>
</dbReference>
<dbReference type="OrthoDB" id="7295497at2759"/>
<dbReference type="SMART" id="SM00355">
    <property type="entry name" value="ZnF_C2H2"/>
    <property type="match status" value="2"/>
</dbReference>
<dbReference type="GeneID" id="30034164"/>
<dbReference type="Proteomes" id="UP000189580">
    <property type="component" value="Chromosome b"/>
</dbReference>